<reference evidence="1 2" key="1">
    <citation type="submission" date="2016-01" db="EMBL/GenBank/DDBJ databases">
        <authorList>
            <person name="Mitreva M."/>
            <person name="Pepin K.H."/>
            <person name="Mihindukulasuriya K.A."/>
            <person name="Fulton R."/>
            <person name="Fronick C."/>
            <person name="O'Laughlin M."/>
            <person name="Miner T."/>
            <person name="Herter B."/>
            <person name="Rosa B.A."/>
            <person name="Cordes M."/>
            <person name="Tomlinson C."/>
            <person name="Wollam A."/>
            <person name="Palsikar V.B."/>
            <person name="Mardis E.R."/>
            <person name="Wilson R.K."/>
        </authorList>
    </citation>
    <scope>NUCLEOTIDE SEQUENCE [LARGE SCALE GENOMIC DNA]</scope>
    <source>
        <strain evidence="1 2">DNF00696</strain>
    </source>
</reference>
<dbReference type="Proteomes" id="UP000070572">
    <property type="component" value="Unassembled WGS sequence"/>
</dbReference>
<dbReference type="AlphaFoldDB" id="A0AB34WXI5"/>
<comment type="caution">
    <text evidence="1">The sequence shown here is derived from an EMBL/GenBank/DDBJ whole genome shotgun (WGS) entry which is preliminary data.</text>
</comment>
<dbReference type="RefSeq" id="WP_060920826.1">
    <property type="nucleotide sequence ID" value="NZ_KQ960687.1"/>
</dbReference>
<protein>
    <recommendedName>
        <fullName evidence="3">Phosphoribosyltransferase domain-containing protein</fullName>
    </recommendedName>
</protein>
<proteinExistence type="predicted"/>
<evidence type="ECO:0008006" key="3">
    <source>
        <dbReference type="Google" id="ProtNLM"/>
    </source>
</evidence>
<dbReference type="EMBL" id="LSDN01000027">
    <property type="protein sequence ID" value="KXB79428.1"/>
    <property type="molecule type" value="Genomic_DNA"/>
</dbReference>
<evidence type="ECO:0000313" key="2">
    <source>
        <dbReference type="Proteomes" id="UP000070572"/>
    </source>
</evidence>
<evidence type="ECO:0000313" key="1">
    <source>
        <dbReference type="EMBL" id="KXB79428.1"/>
    </source>
</evidence>
<dbReference type="SUPFAM" id="SSF53271">
    <property type="entry name" value="PRTase-like"/>
    <property type="match status" value="1"/>
</dbReference>
<name>A0AB34WXI5_9ACTO</name>
<organism evidence="1 2">
    <name type="scientific">Varibaculum cambriense</name>
    <dbReference type="NCBI Taxonomy" id="184870"/>
    <lineage>
        <taxon>Bacteria</taxon>
        <taxon>Bacillati</taxon>
        <taxon>Actinomycetota</taxon>
        <taxon>Actinomycetes</taxon>
        <taxon>Actinomycetales</taxon>
        <taxon>Actinomycetaceae</taxon>
        <taxon>Varibaculum</taxon>
    </lineage>
</organism>
<accession>A0AB34WXI5</accession>
<sequence length="270" mass="30405">MVGQTLDQRLLALIGYHARTVRKESTFPEDELFPQVQVCSVCCGPVKPKYSRCYPCNERAKQFGDELADVVVPLSYAVRGHQDLQQFYSDLHQYKFNPPSIGAQRRLKALLYLFRLYHQKCLENEIGQPVNSVIAVPSGRNRPNPPLPRIATLLSNPVRGLTEPAQLTARFVGPPRKDRAQETNPNDFAINGSLSGHVVIVEDTWVQGHNAQGLAIQARRHGAEKVSIVVLARMLDYTFRTTKTLVNCWGKEEYFDPSICPVTGKQHQLQ</sequence>
<dbReference type="InterPro" id="IPR029057">
    <property type="entry name" value="PRTase-like"/>
</dbReference>
<gene>
    <name evidence="1" type="ORF">HMPREF1862_01801</name>
</gene>